<dbReference type="EMBL" id="CP046368">
    <property type="protein sequence ID" value="QIA69486.1"/>
    <property type="molecule type" value="Genomic_DNA"/>
</dbReference>
<gene>
    <name evidence="1" type="ORF">GL298_08405</name>
</gene>
<evidence type="ECO:0000313" key="1">
    <source>
        <dbReference type="EMBL" id="QIA69486.1"/>
    </source>
</evidence>
<sequence length="106" mass="12827">MLEKLILKEESKKEYEEFVDIAAKFINTLWEEDKLKKEINFDFLSKNKINKIYKELKDNKEYFFNIIVNIFATSNTIKEIKEENKISFNFKGLNTKIVFDNIKKYI</sequence>
<reference evidence="1 2" key="1">
    <citation type="submission" date="2019-11" db="EMBL/GenBank/DDBJ databases">
        <title>Whole genome sequencing and comparative genomics analyses of five strains of Spiroplasma citri.</title>
        <authorList>
            <person name="Yokomi R."/>
            <person name="Chen J."/>
            <person name="Rattner R."/>
            <person name="Vidalakis G."/>
        </authorList>
    </citation>
    <scope>NUCLEOTIDE SEQUENCE [LARGE SCALE GENOMIC DNA]</scope>
    <source>
        <strain evidence="1 2">BR12</strain>
    </source>
</reference>
<name>A0AAJ4EKN9_SPICI</name>
<organism evidence="1 2">
    <name type="scientific">Spiroplasma citri</name>
    <dbReference type="NCBI Taxonomy" id="2133"/>
    <lineage>
        <taxon>Bacteria</taxon>
        <taxon>Bacillati</taxon>
        <taxon>Mycoplasmatota</taxon>
        <taxon>Mollicutes</taxon>
        <taxon>Entomoplasmatales</taxon>
        <taxon>Spiroplasmataceae</taxon>
        <taxon>Spiroplasma</taxon>
    </lineage>
</organism>
<accession>A0AAJ4EKN9</accession>
<dbReference type="RefSeq" id="WP_164024043.1">
    <property type="nucleotide sequence ID" value="NZ_CP046368.1"/>
</dbReference>
<protein>
    <submittedName>
        <fullName evidence="1">Uncharacterized protein</fullName>
    </submittedName>
</protein>
<dbReference type="AlphaFoldDB" id="A0AAJ4EKN9"/>
<dbReference type="Proteomes" id="UP000464735">
    <property type="component" value="Chromosome"/>
</dbReference>
<proteinExistence type="predicted"/>
<evidence type="ECO:0000313" key="2">
    <source>
        <dbReference type="Proteomes" id="UP000464735"/>
    </source>
</evidence>